<reference evidence="1" key="1">
    <citation type="submission" date="2020-03" db="EMBL/GenBank/DDBJ databases">
        <title>The deep terrestrial virosphere.</title>
        <authorList>
            <person name="Holmfeldt K."/>
            <person name="Nilsson E."/>
            <person name="Simone D."/>
            <person name="Lopez-Fernandez M."/>
            <person name="Wu X."/>
            <person name="de Brujin I."/>
            <person name="Lundin D."/>
            <person name="Andersson A."/>
            <person name="Bertilsson S."/>
            <person name="Dopson M."/>
        </authorList>
    </citation>
    <scope>NUCLEOTIDE SEQUENCE</scope>
    <source>
        <strain evidence="1">MM415B02492</strain>
    </source>
</reference>
<protein>
    <submittedName>
        <fullName evidence="1">Uncharacterized protein</fullName>
    </submittedName>
</protein>
<dbReference type="EMBL" id="MT142871">
    <property type="protein sequence ID" value="QJA89809.1"/>
    <property type="molecule type" value="Genomic_DNA"/>
</dbReference>
<gene>
    <name evidence="1" type="ORF">MM415B02492_0002</name>
</gene>
<accession>A0A6M3L694</accession>
<evidence type="ECO:0000313" key="1">
    <source>
        <dbReference type="EMBL" id="QJA89809.1"/>
    </source>
</evidence>
<name>A0A6M3L694_9ZZZZ</name>
<proteinExistence type="predicted"/>
<sequence length="110" mass="12301">MKGCDIMSARIIGPKRLEDVPIKNICITEGEISQGGTREGVTSFTIETKSCSCPIREYALPSPNVYFKDMNDPHSQWCVLVAENERSYQCENFVTFEGGFIICAALKDEK</sequence>
<dbReference type="AlphaFoldDB" id="A0A6M3L694"/>
<organism evidence="1">
    <name type="scientific">viral metagenome</name>
    <dbReference type="NCBI Taxonomy" id="1070528"/>
    <lineage>
        <taxon>unclassified sequences</taxon>
        <taxon>metagenomes</taxon>
        <taxon>organismal metagenomes</taxon>
    </lineage>
</organism>